<evidence type="ECO:0000313" key="2">
    <source>
        <dbReference type="Proteomes" id="UP000829291"/>
    </source>
</evidence>
<reference evidence="3" key="1">
    <citation type="submission" date="2025-08" db="UniProtKB">
        <authorList>
            <consortium name="RefSeq"/>
        </authorList>
    </citation>
    <scope>IDENTIFICATION</scope>
    <source>
        <tissue evidence="3">Thorax and Abdomen</tissue>
    </source>
</reference>
<dbReference type="PANTHER" id="PTHR14465">
    <property type="entry name" value="IQ DOMAIN-CONTAINING PROTEIN H"/>
    <property type="match status" value="1"/>
</dbReference>
<evidence type="ECO:0000259" key="1">
    <source>
        <dbReference type="Pfam" id="PF24923"/>
    </source>
</evidence>
<name>A0ABM3GQU2_NEOLC</name>
<dbReference type="PROSITE" id="PS50096">
    <property type="entry name" value="IQ"/>
    <property type="match status" value="1"/>
</dbReference>
<dbReference type="GeneID" id="124296625"/>
<dbReference type="Pfam" id="PF24923">
    <property type="entry name" value="ATP-grasp_IQCH"/>
    <property type="match status" value="1"/>
</dbReference>
<dbReference type="InterPro" id="IPR056855">
    <property type="entry name" value="ATP-grasp_IQCH"/>
</dbReference>
<dbReference type="InterPro" id="IPR038752">
    <property type="entry name" value="IQCH"/>
</dbReference>
<gene>
    <name evidence="3" type="primary">LOC124296625</name>
</gene>
<sequence>MFRDHDRIDVTELETNAVEMLLQVLEVLDTEFVSSKQNAMGQCKKMCEDYEKRLGNSCELGEPNTAVYNTIQRFYRQIINDLTEIQKLCAEYKIHEQLDLGKETDLRQKPVGYKEYIKDLKKIGRCWKPPDEDEGESIGEPKTYQACNCKWTNVPESELEPTQDILKRPIVPRKTAFDLSDLRFKQEMTVLRTKLFTLPEMIPKRRRMSGFDRASSLLAGIKSMGSKIEFKDSIEESAPWTIASVEEEAARIGSLKFVDGQFTHCELWRKLLDVSGNQLRSKWLLVLCPQMEARLKKHIVPSAHFSPKKVFALLSRIPENGSKYTLSKEEMIHMLHDESEVAEWLYGWKVQFKLLAGIQIAATTIQRYWRGYAVRRDIRKSECRYVAASIIWMAWMCVKKRRDMHAKYLKKMLVTLNETEELNAKLAADYYEIVKEAHVVIHLPSIGHPPDVRNSISPPIFRIYQNILALKMSFLKNRHAEVIYILPVEPSDSLLRMYFDILESVRPNEGIQNRVTFLALSMRRAFNQCSFNTARTLYYSNTTVTALKQAIAGKPAYLLPWVMDECDVWAAGTLRVPWLGSSMSLQSRLFNKSANAELLTSLGIDQPPYSPYVKDYTTLCTKLADLICMHSEVCLWLIKLNVGIDGNQTGVFLINNVSVPFMLELRNERMKCGEAWTTTEELRKPYLDLLLEHLPKVVFTLTRLAPNYKCWKDFYGSLTKHGCLLQAVPDKKTYSILSAAIFIPGLQSRRKPVWVGTADQMHLETQFTAFGFMIPQTSFPHEKLRTVVTTLAEALQEMGYFGYASFDLFCYVRKFDDVPVALILDLDAYYGKVHNFLDWFSFTINGKYDPEKNIFQSDVNVSSQARKKFRHPQSRIVLWDETKERFGIAMGRLHHTELYRHRWPKLYYFCKKCKVVSFRDKSLFQITYDAKTRVGSHVLFHDGESRAHVMMSNCNVTMKQCLEMVTANLKNLSQALTIRYKGVAETNICAAASYLATLTATYRPMHKEICNRSKIN</sequence>
<protein>
    <submittedName>
        <fullName evidence="3">IQ motif-containing protein H-like</fullName>
    </submittedName>
</protein>
<organism evidence="2 3">
    <name type="scientific">Neodiprion lecontei</name>
    <name type="common">Redheaded pine sawfly</name>
    <dbReference type="NCBI Taxonomy" id="441921"/>
    <lineage>
        <taxon>Eukaryota</taxon>
        <taxon>Metazoa</taxon>
        <taxon>Ecdysozoa</taxon>
        <taxon>Arthropoda</taxon>
        <taxon>Hexapoda</taxon>
        <taxon>Insecta</taxon>
        <taxon>Pterygota</taxon>
        <taxon>Neoptera</taxon>
        <taxon>Endopterygota</taxon>
        <taxon>Hymenoptera</taxon>
        <taxon>Tenthredinoidea</taxon>
        <taxon>Diprionidae</taxon>
        <taxon>Diprioninae</taxon>
        <taxon>Neodiprion</taxon>
    </lineage>
</organism>
<dbReference type="RefSeq" id="XP_046602642.1">
    <property type="nucleotide sequence ID" value="XM_046746686.1"/>
</dbReference>
<accession>A0ABM3GQU2</accession>
<evidence type="ECO:0000313" key="3">
    <source>
        <dbReference type="RefSeq" id="XP_046602642.1"/>
    </source>
</evidence>
<dbReference type="CDD" id="cd23767">
    <property type="entry name" value="IQCD"/>
    <property type="match status" value="1"/>
</dbReference>
<feature type="domain" description="IQCH-like ATP-grasp" evidence="1">
    <location>
        <begin position="591"/>
        <end position="849"/>
    </location>
</feature>
<keyword evidence="2" id="KW-1185">Reference proteome</keyword>
<dbReference type="Proteomes" id="UP000829291">
    <property type="component" value="Chromosome 1"/>
</dbReference>
<dbReference type="PANTHER" id="PTHR14465:SF0">
    <property type="entry name" value="IQ DOMAIN-CONTAINING PROTEIN H"/>
    <property type="match status" value="1"/>
</dbReference>
<proteinExistence type="predicted"/>